<feature type="region of interest" description="Disordered" evidence="4">
    <location>
        <begin position="38"/>
        <end position="66"/>
    </location>
</feature>
<dbReference type="EMBL" id="HACG01012400">
    <property type="protein sequence ID" value="CEK59265.1"/>
    <property type="molecule type" value="Transcribed_RNA"/>
</dbReference>
<dbReference type="GO" id="GO:0005886">
    <property type="term" value="C:plasma membrane"/>
    <property type="evidence" value="ECO:0007669"/>
    <property type="project" value="TreeGrafter"/>
</dbReference>
<dbReference type="PANTHER" id="PTHR10117:SF54">
    <property type="entry name" value="TRANSIENT RECEPTOR POTENTIAL-GAMMA PROTEIN"/>
    <property type="match status" value="1"/>
</dbReference>
<gene>
    <name evidence="5" type="primary">ORF35731</name>
</gene>
<sequence>GEYKKIYNQLDQQVQNFTLELLDQCQSSDEVKAILSGKQKTRDMINESGHGEDVERNQDEEDNNDRDILPLVYTAVRMEQKKFVAHPQCQ</sequence>
<keyword evidence="1" id="KW-0813">Transport</keyword>
<dbReference type="GO" id="GO:0051480">
    <property type="term" value="P:regulation of cytosolic calcium ion concentration"/>
    <property type="evidence" value="ECO:0007669"/>
    <property type="project" value="TreeGrafter"/>
</dbReference>
<dbReference type="GO" id="GO:0034703">
    <property type="term" value="C:cation channel complex"/>
    <property type="evidence" value="ECO:0007669"/>
    <property type="project" value="TreeGrafter"/>
</dbReference>
<dbReference type="GO" id="GO:0015279">
    <property type="term" value="F:store-operated calcium channel activity"/>
    <property type="evidence" value="ECO:0007669"/>
    <property type="project" value="TreeGrafter"/>
</dbReference>
<evidence type="ECO:0000256" key="3">
    <source>
        <dbReference type="ARBA" id="ARBA00023303"/>
    </source>
</evidence>
<reference evidence="5" key="1">
    <citation type="submission" date="2014-12" db="EMBL/GenBank/DDBJ databases">
        <title>Insight into the proteome of Arion vulgaris.</title>
        <authorList>
            <person name="Aradska J."/>
            <person name="Bulat T."/>
            <person name="Smidak R."/>
            <person name="Sarate P."/>
            <person name="Gangsoo J."/>
            <person name="Sialana F."/>
            <person name="Bilban M."/>
            <person name="Lubec G."/>
        </authorList>
    </citation>
    <scope>NUCLEOTIDE SEQUENCE</scope>
    <source>
        <tissue evidence="5">Skin</tissue>
    </source>
</reference>
<protein>
    <submittedName>
        <fullName evidence="5">Uncharacterized protein</fullName>
    </submittedName>
</protein>
<proteinExistence type="predicted"/>
<dbReference type="GO" id="GO:0070679">
    <property type="term" value="F:inositol 1,4,5 trisphosphate binding"/>
    <property type="evidence" value="ECO:0007669"/>
    <property type="project" value="TreeGrafter"/>
</dbReference>
<dbReference type="InterPro" id="IPR002153">
    <property type="entry name" value="TRPC_channel"/>
</dbReference>
<organism evidence="5">
    <name type="scientific">Arion vulgaris</name>
    <dbReference type="NCBI Taxonomy" id="1028688"/>
    <lineage>
        <taxon>Eukaryota</taxon>
        <taxon>Metazoa</taxon>
        <taxon>Spiralia</taxon>
        <taxon>Lophotrochozoa</taxon>
        <taxon>Mollusca</taxon>
        <taxon>Gastropoda</taxon>
        <taxon>Heterobranchia</taxon>
        <taxon>Euthyneura</taxon>
        <taxon>Panpulmonata</taxon>
        <taxon>Eupulmonata</taxon>
        <taxon>Stylommatophora</taxon>
        <taxon>Helicina</taxon>
        <taxon>Arionoidea</taxon>
        <taxon>Arionidae</taxon>
        <taxon>Arion</taxon>
    </lineage>
</organism>
<evidence type="ECO:0000256" key="1">
    <source>
        <dbReference type="ARBA" id="ARBA00022448"/>
    </source>
</evidence>
<feature type="non-terminal residue" evidence="5">
    <location>
        <position position="1"/>
    </location>
</feature>
<feature type="non-terminal residue" evidence="5">
    <location>
        <position position="90"/>
    </location>
</feature>
<dbReference type="AlphaFoldDB" id="A0A0B6YUU8"/>
<dbReference type="PANTHER" id="PTHR10117">
    <property type="entry name" value="TRANSIENT RECEPTOR POTENTIAL CHANNEL"/>
    <property type="match status" value="1"/>
</dbReference>
<evidence type="ECO:0000256" key="4">
    <source>
        <dbReference type="SAM" id="MobiDB-lite"/>
    </source>
</evidence>
<name>A0A0B6YUU8_9EUPU</name>
<feature type="compositionally biased region" description="Basic and acidic residues" evidence="4">
    <location>
        <begin position="40"/>
        <end position="57"/>
    </location>
</feature>
<keyword evidence="3" id="KW-0407">Ion channel</keyword>
<evidence type="ECO:0000256" key="2">
    <source>
        <dbReference type="ARBA" id="ARBA00023065"/>
    </source>
</evidence>
<evidence type="ECO:0000313" key="5">
    <source>
        <dbReference type="EMBL" id="CEK59265.1"/>
    </source>
</evidence>
<keyword evidence="2" id="KW-0406">Ion transport</keyword>
<accession>A0A0B6YUU8</accession>